<dbReference type="PRINTS" id="PR00961">
    <property type="entry name" value="HUDSXLRNA"/>
</dbReference>
<protein>
    <recommendedName>
        <fullName evidence="5">RRM domain-containing protein</fullName>
    </recommendedName>
</protein>
<dbReference type="Gene3D" id="3.30.70.330">
    <property type="match status" value="2"/>
</dbReference>
<evidence type="ECO:0000256" key="2">
    <source>
        <dbReference type="ARBA" id="ARBA00022884"/>
    </source>
</evidence>
<comment type="caution">
    <text evidence="6">The sequence shown here is derived from an EMBL/GenBank/DDBJ whole genome shotgun (WGS) entry which is preliminary data.</text>
</comment>
<keyword evidence="7" id="KW-1185">Reference proteome</keyword>
<gene>
    <name evidence="6" type="ORF">QYM36_012831</name>
</gene>
<dbReference type="GO" id="GO:0005737">
    <property type="term" value="C:cytoplasm"/>
    <property type="evidence" value="ECO:0007669"/>
    <property type="project" value="UniProtKB-ARBA"/>
</dbReference>
<keyword evidence="2 3" id="KW-0694">RNA-binding</keyword>
<sequence length="320" mass="35614">MMATYDGNSTTTQNTEDPNGKTNLIINYLPQSFTDADLQRIFSTIGNITNAKVMRDRKTGLSYGFGFVNYVDPENAKRAIEGLNGLEVQGKRIKVSYARPAGQDRKDTNLYVTHLPRNLTEVELVKLFEPYGTIVQSHLLRDKITGLPRGVGFVRFDSKDQAARAMEALNGQTLPNSSESLNVKVAEDPSKMNNTFFAGVQTGKNMMMANAYAAYGGYETDYSGYQGGYTEYDPSTYYVAGYNQQGYAPAAMKHRMPNAVMRPGYIPPRPVHPQMMQVRPPPIPSVGPMKSRMQTPKRYNPMSTWDYAQGSAADAAFWSE</sequence>
<dbReference type="InterPro" id="IPR012677">
    <property type="entry name" value="Nucleotide-bd_a/b_plait_sf"/>
</dbReference>
<dbReference type="GO" id="GO:0010629">
    <property type="term" value="P:negative regulation of gene expression"/>
    <property type="evidence" value="ECO:0007669"/>
    <property type="project" value="UniProtKB-ARBA"/>
</dbReference>
<dbReference type="GO" id="GO:0003729">
    <property type="term" value="F:mRNA binding"/>
    <property type="evidence" value="ECO:0007669"/>
    <property type="project" value="UniProtKB-ARBA"/>
</dbReference>
<dbReference type="InterPro" id="IPR035979">
    <property type="entry name" value="RBD_domain_sf"/>
</dbReference>
<dbReference type="FunFam" id="3.30.70.330:FF:000383">
    <property type="entry name" value="Sex lethal, isoform D"/>
    <property type="match status" value="1"/>
</dbReference>
<dbReference type="GO" id="GO:0009967">
    <property type="term" value="P:positive regulation of signal transduction"/>
    <property type="evidence" value="ECO:0007669"/>
    <property type="project" value="UniProtKB-ARBA"/>
</dbReference>
<dbReference type="Pfam" id="PF00076">
    <property type="entry name" value="RRM_1"/>
    <property type="match status" value="2"/>
</dbReference>
<dbReference type="AlphaFoldDB" id="A0AA88HX41"/>
<evidence type="ECO:0000259" key="5">
    <source>
        <dbReference type="PROSITE" id="PS50102"/>
    </source>
</evidence>
<dbReference type="GO" id="GO:1990904">
    <property type="term" value="C:ribonucleoprotein complex"/>
    <property type="evidence" value="ECO:0007669"/>
    <property type="project" value="InterPro"/>
</dbReference>
<evidence type="ECO:0000313" key="6">
    <source>
        <dbReference type="EMBL" id="KAK2711832.1"/>
    </source>
</evidence>
<evidence type="ECO:0000256" key="1">
    <source>
        <dbReference type="ARBA" id="ARBA00022737"/>
    </source>
</evidence>
<dbReference type="InterPro" id="IPR002343">
    <property type="entry name" value="Hud_Sxl_RNA"/>
</dbReference>
<feature type="region of interest" description="Disordered" evidence="4">
    <location>
        <begin position="1"/>
        <end position="20"/>
    </location>
</feature>
<evidence type="ECO:0000256" key="4">
    <source>
        <dbReference type="SAM" id="MobiDB-lite"/>
    </source>
</evidence>
<name>A0AA88HX41_ARTSF</name>
<feature type="domain" description="RRM" evidence="5">
    <location>
        <begin position="22"/>
        <end position="100"/>
    </location>
</feature>
<accession>A0AA88HX41</accession>
<dbReference type="EMBL" id="JAVRJZ010000016">
    <property type="protein sequence ID" value="KAK2711833.1"/>
    <property type="molecule type" value="Genomic_DNA"/>
</dbReference>
<evidence type="ECO:0000313" key="7">
    <source>
        <dbReference type="Proteomes" id="UP001187531"/>
    </source>
</evidence>
<dbReference type="PANTHER" id="PTHR48027">
    <property type="entry name" value="HETEROGENEOUS NUCLEAR RIBONUCLEOPROTEIN 87F-RELATED"/>
    <property type="match status" value="1"/>
</dbReference>
<organism evidence="6 7">
    <name type="scientific">Artemia franciscana</name>
    <name type="common">Brine shrimp</name>
    <name type="synonym">Artemia sanfranciscana</name>
    <dbReference type="NCBI Taxonomy" id="6661"/>
    <lineage>
        <taxon>Eukaryota</taxon>
        <taxon>Metazoa</taxon>
        <taxon>Ecdysozoa</taxon>
        <taxon>Arthropoda</taxon>
        <taxon>Crustacea</taxon>
        <taxon>Branchiopoda</taxon>
        <taxon>Anostraca</taxon>
        <taxon>Artemiidae</taxon>
        <taxon>Artemia</taxon>
    </lineage>
</organism>
<dbReference type="InterPro" id="IPR052462">
    <property type="entry name" value="SLIRP/GR-RBP-like"/>
</dbReference>
<dbReference type="InterPro" id="IPR000504">
    <property type="entry name" value="RRM_dom"/>
</dbReference>
<dbReference type="SUPFAM" id="SSF54928">
    <property type="entry name" value="RNA-binding domain, RBD"/>
    <property type="match status" value="2"/>
</dbReference>
<dbReference type="PROSITE" id="PS50102">
    <property type="entry name" value="RRM"/>
    <property type="match status" value="2"/>
</dbReference>
<evidence type="ECO:0000256" key="3">
    <source>
        <dbReference type="PROSITE-ProRule" id="PRU00176"/>
    </source>
</evidence>
<dbReference type="SMART" id="SM00360">
    <property type="entry name" value="RRM"/>
    <property type="match status" value="2"/>
</dbReference>
<dbReference type="Proteomes" id="UP001187531">
    <property type="component" value="Unassembled WGS sequence"/>
</dbReference>
<reference evidence="6" key="1">
    <citation type="submission" date="2023-07" db="EMBL/GenBank/DDBJ databases">
        <title>Chromosome-level genome assembly of Artemia franciscana.</title>
        <authorList>
            <person name="Jo E."/>
        </authorList>
    </citation>
    <scope>NUCLEOTIDE SEQUENCE</scope>
    <source>
        <tissue evidence="6">Whole body</tissue>
    </source>
</reference>
<feature type="domain" description="RRM" evidence="5">
    <location>
        <begin position="108"/>
        <end position="188"/>
    </location>
</feature>
<keyword evidence="1" id="KW-0677">Repeat</keyword>
<dbReference type="EMBL" id="JAVRJZ010000016">
    <property type="protein sequence ID" value="KAK2711832.1"/>
    <property type="molecule type" value="Genomic_DNA"/>
</dbReference>
<proteinExistence type="predicted"/>